<evidence type="ECO:0000256" key="1">
    <source>
        <dbReference type="ARBA" id="ARBA00023239"/>
    </source>
</evidence>
<accession>A0A853GBF2</accession>
<comment type="caution">
    <text evidence="2">The sequence shown here is derived from an EMBL/GenBank/DDBJ whole genome shotgun (WGS) entry which is preliminary data.</text>
</comment>
<sequence length="223" mass="24528">MRELDEDGIRHDVRQSVRHGFFSTSAVAPLCEPLEYRRVLELACDEGRGEILVGAYVGEAALEANRELLAHAEKAGCSRAVPVPRYLDPASEDEVFDWYKTLIDSTRLPIVLYAQNNPRLRHLHPSGIALGAFERLAELPSVVAVKLTQAINLVRAMECAERLGDKILLGPVHLDMMPLLSQACTIQWSVQWNAECATSASRVIKCRSCPPKPVTGSGKATEA</sequence>
<dbReference type="Pfam" id="PF00701">
    <property type="entry name" value="DHDPS"/>
    <property type="match status" value="1"/>
</dbReference>
<dbReference type="Gene3D" id="3.20.20.70">
    <property type="entry name" value="Aldolase class I"/>
    <property type="match status" value="1"/>
</dbReference>
<dbReference type="PANTHER" id="PTHR42849">
    <property type="entry name" value="N-ACETYLNEURAMINATE LYASE"/>
    <property type="match status" value="1"/>
</dbReference>
<keyword evidence="3" id="KW-1185">Reference proteome</keyword>
<evidence type="ECO:0000313" key="2">
    <source>
        <dbReference type="EMBL" id="NYT51891.1"/>
    </source>
</evidence>
<reference evidence="2 3" key="1">
    <citation type="submission" date="2020-07" db="EMBL/GenBank/DDBJ databases">
        <title>Taxonomic revisions and descriptions of new bacterial species based on genomic comparisons in the high-G+C-content subgroup of the family Alcaligenaceae.</title>
        <authorList>
            <person name="Szabo A."/>
            <person name="Felfoldi T."/>
        </authorList>
    </citation>
    <scope>NUCLEOTIDE SEQUENCE [LARGE SCALE GENOMIC DNA]</scope>
    <source>
        <strain evidence="2 3">LMG 24012</strain>
    </source>
</reference>
<name>A0A853GBF2_9BURK</name>
<gene>
    <name evidence="2" type="ORF">H0A72_21505</name>
</gene>
<protein>
    <submittedName>
        <fullName evidence="2">Dihydrodipicolinate synthase family protein</fullName>
    </submittedName>
</protein>
<dbReference type="PANTHER" id="PTHR42849:SF1">
    <property type="entry name" value="N-ACETYLNEURAMINATE LYASE"/>
    <property type="match status" value="1"/>
</dbReference>
<dbReference type="AlphaFoldDB" id="A0A853GBF2"/>
<dbReference type="GO" id="GO:0019262">
    <property type="term" value="P:N-acetylneuraminate catabolic process"/>
    <property type="evidence" value="ECO:0007669"/>
    <property type="project" value="TreeGrafter"/>
</dbReference>
<dbReference type="SUPFAM" id="SSF51569">
    <property type="entry name" value="Aldolase"/>
    <property type="match status" value="1"/>
</dbReference>
<organism evidence="2 3">
    <name type="scientific">Parapusillimonas granuli</name>
    <dbReference type="NCBI Taxonomy" id="380911"/>
    <lineage>
        <taxon>Bacteria</taxon>
        <taxon>Pseudomonadati</taxon>
        <taxon>Pseudomonadota</taxon>
        <taxon>Betaproteobacteria</taxon>
        <taxon>Burkholderiales</taxon>
        <taxon>Alcaligenaceae</taxon>
        <taxon>Parapusillimonas</taxon>
    </lineage>
</organism>
<dbReference type="GO" id="GO:0008747">
    <property type="term" value="F:N-acetylneuraminate lyase activity"/>
    <property type="evidence" value="ECO:0007669"/>
    <property type="project" value="TreeGrafter"/>
</dbReference>
<evidence type="ECO:0000313" key="3">
    <source>
        <dbReference type="Proteomes" id="UP000559809"/>
    </source>
</evidence>
<dbReference type="RefSeq" id="WP_180158561.1">
    <property type="nucleotide sequence ID" value="NZ_JACCEM010000018.1"/>
</dbReference>
<dbReference type="InterPro" id="IPR002220">
    <property type="entry name" value="DapA-like"/>
</dbReference>
<dbReference type="Proteomes" id="UP000559809">
    <property type="component" value="Unassembled WGS sequence"/>
</dbReference>
<dbReference type="CDD" id="cd00408">
    <property type="entry name" value="DHDPS-like"/>
    <property type="match status" value="1"/>
</dbReference>
<dbReference type="GO" id="GO:0005829">
    <property type="term" value="C:cytosol"/>
    <property type="evidence" value="ECO:0007669"/>
    <property type="project" value="TreeGrafter"/>
</dbReference>
<keyword evidence="1" id="KW-0456">Lyase</keyword>
<dbReference type="EMBL" id="JACCEM010000018">
    <property type="protein sequence ID" value="NYT51891.1"/>
    <property type="molecule type" value="Genomic_DNA"/>
</dbReference>
<proteinExistence type="predicted"/>
<dbReference type="InterPro" id="IPR013785">
    <property type="entry name" value="Aldolase_TIM"/>
</dbReference>
<dbReference type="SMART" id="SM01130">
    <property type="entry name" value="DHDPS"/>
    <property type="match status" value="1"/>
</dbReference>